<dbReference type="Proteomes" id="UP001221142">
    <property type="component" value="Unassembled WGS sequence"/>
</dbReference>
<keyword evidence="2" id="KW-1185">Reference proteome</keyword>
<organism evidence="1 2">
    <name type="scientific">Roridomyces roridus</name>
    <dbReference type="NCBI Taxonomy" id="1738132"/>
    <lineage>
        <taxon>Eukaryota</taxon>
        <taxon>Fungi</taxon>
        <taxon>Dikarya</taxon>
        <taxon>Basidiomycota</taxon>
        <taxon>Agaricomycotina</taxon>
        <taxon>Agaricomycetes</taxon>
        <taxon>Agaricomycetidae</taxon>
        <taxon>Agaricales</taxon>
        <taxon>Marasmiineae</taxon>
        <taxon>Mycenaceae</taxon>
        <taxon>Roridomyces</taxon>
    </lineage>
</organism>
<dbReference type="AlphaFoldDB" id="A0AAD7BTV7"/>
<gene>
    <name evidence="1" type="ORF">FB45DRAFT_1027861</name>
</gene>
<comment type="caution">
    <text evidence="1">The sequence shown here is derived from an EMBL/GenBank/DDBJ whole genome shotgun (WGS) entry which is preliminary data.</text>
</comment>
<evidence type="ECO:0000313" key="2">
    <source>
        <dbReference type="Proteomes" id="UP001221142"/>
    </source>
</evidence>
<reference evidence="1" key="1">
    <citation type="submission" date="2023-03" db="EMBL/GenBank/DDBJ databases">
        <title>Massive genome expansion in bonnet fungi (Mycena s.s.) driven by repeated elements and novel gene families across ecological guilds.</title>
        <authorList>
            <consortium name="Lawrence Berkeley National Laboratory"/>
            <person name="Harder C.B."/>
            <person name="Miyauchi S."/>
            <person name="Viragh M."/>
            <person name="Kuo A."/>
            <person name="Thoen E."/>
            <person name="Andreopoulos B."/>
            <person name="Lu D."/>
            <person name="Skrede I."/>
            <person name="Drula E."/>
            <person name="Henrissat B."/>
            <person name="Morin E."/>
            <person name="Kohler A."/>
            <person name="Barry K."/>
            <person name="LaButti K."/>
            <person name="Morin E."/>
            <person name="Salamov A."/>
            <person name="Lipzen A."/>
            <person name="Mereny Z."/>
            <person name="Hegedus B."/>
            <person name="Baldrian P."/>
            <person name="Stursova M."/>
            <person name="Weitz H."/>
            <person name="Taylor A."/>
            <person name="Grigoriev I.V."/>
            <person name="Nagy L.G."/>
            <person name="Martin F."/>
            <person name="Kauserud H."/>
        </authorList>
    </citation>
    <scope>NUCLEOTIDE SEQUENCE</scope>
    <source>
        <strain evidence="1">9284</strain>
    </source>
</reference>
<sequence>MSSKTLYTFTGSVWAAAAELAVAELGYKEDDISVKSVNLSGVIAARRCPTHGI</sequence>
<name>A0AAD7BTV7_9AGAR</name>
<accession>A0AAD7BTV7</accession>
<proteinExistence type="predicted"/>
<dbReference type="EMBL" id="JARKIF010000009">
    <property type="protein sequence ID" value="KAJ7630661.1"/>
    <property type="molecule type" value="Genomic_DNA"/>
</dbReference>
<evidence type="ECO:0000313" key="1">
    <source>
        <dbReference type="EMBL" id="KAJ7630661.1"/>
    </source>
</evidence>
<protein>
    <submittedName>
        <fullName evidence="1">Uncharacterized protein</fullName>
    </submittedName>
</protein>